<comment type="caution">
    <text evidence="2">The sequence shown here is derived from an EMBL/GenBank/DDBJ whole genome shotgun (WGS) entry which is preliminary data.</text>
</comment>
<keyword evidence="1" id="KW-0812">Transmembrane</keyword>
<feature type="transmembrane region" description="Helical" evidence="1">
    <location>
        <begin position="146"/>
        <end position="169"/>
    </location>
</feature>
<sequence length="193" mass="21270">MSTLKHAGSEFISSYILSHKVDLPDCLYLCSRRPYRGQRSTLVCARPSHRGTVHDANPPTDSFANATHQLLSPLADYHPTRSLLRPTEPAADVVALLVKVMGGWTATVATDHASAQRGAHIVLGGILVQFGTHAVMQFSVPVSGFIVGHTVVAITYWCLASDFFIRYAFDRPVKVRMSDPTVVGQRFIYNLKY</sequence>
<evidence type="ECO:0000313" key="2">
    <source>
        <dbReference type="EMBL" id="KAJ7303692.1"/>
    </source>
</evidence>
<dbReference type="EMBL" id="JARIHO010000103">
    <property type="protein sequence ID" value="KAJ7303692.1"/>
    <property type="molecule type" value="Genomic_DNA"/>
</dbReference>
<reference evidence="2" key="1">
    <citation type="submission" date="2023-03" db="EMBL/GenBank/DDBJ databases">
        <title>Massive genome expansion in bonnet fungi (Mycena s.s.) driven by repeated elements and novel gene families across ecological guilds.</title>
        <authorList>
            <consortium name="Lawrence Berkeley National Laboratory"/>
            <person name="Harder C.B."/>
            <person name="Miyauchi S."/>
            <person name="Viragh M."/>
            <person name="Kuo A."/>
            <person name="Thoen E."/>
            <person name="Andreopoulos B."/>
            <person name="Lu D."/>
            <person name="Skrede I."/>
            <person name="Drula E."/>
            <person name="Henrissat B."/>
            <person name="Morin E."/>
            <person name="Kohler A."/>
            <person name="Barry K."/>
            <person name="LaButti K."/>
            <person name="Morin E."/>
            <person name="Salamov A."/>
            <person name="Lipzen A."/>
            <person name="Mereny Z."/>
            <person name="Hegedus B."/>
            <person name="Baldrian P."/>
            <person name="Stursova M."/>
            <person name="Weitz H."/>
            <person name="Taylor A."/>
            <person name="Grigoriev I.V."/>
            <person name="Nagy L.G."/>
            <person name="Martin F."/>
            <person name="Kauserud H."/>
        </authorList>
    </citation>
    <scope>NUCLEOTIDE SEQUENCE</scope>
    <source>
        <strain evidence="2">CBHHK002</strain>
    </source>
</reference>
<gene>
    <name evidence="2" type="ORF">DFH08DRAFT_976871</name>
</gene>
<keyword evidence="1" id="KW-0472">Membrane</keyword>
<organism evidence="2 3">
    <name type="scientific">Mycena albidolilacea</name>
    <dbReference type="NCBI Taxonomy" id="1033008"/>
    <lineage>
        <taxon>Eukaryota</taxon>
        <taxon>Fungi</taxon>
        <taxon>Dikarya</taxon>
        <taxon>Basidiomycota</taxon>
        <taxon>Agaricomycotina</taxon>
        <taxon>Agaricomycetes</taxon>
        <taxon>Agaricomycetidae</taxon>
        <taxon>Agaricales</taxon>
        <taxon>Marasmiineae</taxon>
        <taxon>Mycenaceae</taxon>
        <taxon>Mycena</taxon>
    </lineage>
</organism>
<keyword evidence="1" id="KW-1133">Transmembrane helix</keyword>
<feature type="transmembrane region" description="Helical" evidence="1">
    <location>
        <begin position="121"/>
        <end position="140"/>
    </location>
</feature>
<dbReference type="Proteomes" id="UP001218218">
    <property type="component" value="Unassembled WGS sequence"/>
</dbReference>
<evidence type="ECO:0000256" key="1">
    <source>
        <dbReference type="SAM" id="Phobius"/>
    </source>
</evidence>
<keyword evidence="3" id="KW-1185">Reference proteome</keyword>
<name>A0AAD6Z1M1_9AGAR</name>
<proteinExistence type="predicted"/>
<accession>A0AAD6Z1M1</accession>
<dbReference type="AlphaFoldDB" id="A0AAD6Z1M1"/>
<evidence type="ECO:0000313" key="3">
    <source>
        <dbReference type="Proteomes" id="UP001218218"/>
    </source>
</evidence>
<protein>
    <submittedName>
        <fullName evidence="2">Uncharacterized protein</fullName>
    </submittedName>
</protein>